<evidence type="ECO:0000259" key="2">
    <source>
        <dbReference type="Pfam" id="PF00156"/>
    </source>
</evidence>
<evidence type="ECO:0000256" key="1">
    <source>
        <dbReference type="ARBA" id="ARBA00008007"/>
    </source>
</evidence>
<dbReference type="PANTHER" id="PTHR47505:SF1">
    <property type="entry name" value="DNA UTILIZATION PROTEIN YHGH"/>
    <property type="match status" value="1"/>
</dbReference>
<dbReference type="PANTHER" id="PTHR47505">
    <property type="entry name" value="DNA UTILIZATION PROTEIN YHGH"/>
    <property type="match status" value="1"/>
</dbReference>
<dbReference type="InterPro" id="IPR029057">
    <property type="entry name" value="PRTase-like"/>
</dbReference>
<dbReference type="STRING" id="713585.THITH_15640"/>
<dbReference type="Gene3D" id="3.40.50.2020">
    <property type="match status" value="1"/>
</dbReference>
<dbReference type="KEGG" id="tti:THITH_15640"/>
<dbReference type="InterPro" id="IPR000836">
    <property type="entry name" value="PRTase_dom"/>
</dbReference>
<dbReference type="EMBL" id="CP007029">
    <property type="protein sequence ID" value="AHE99476.1"/>
    <property type="molecule type" value="Genomic_DNA"/>
</dbReference>
<dbReference type="AlphaFoldDB" id="W0DLZ3"/>
<dbReference type="CDD" id="cd06223">
    <property type="entry name" value="PRTases_typeI"/>
    <property type="match status" value="1"/>
</dbReference>
<sequence>MADGCVPDRCVLCLAPAAMGICADCAEDLVVPASPCPTCAQPLPAAGLCPSCQRAAPAFDAAWAPLAYAWPLDRLLLSYKAGGRPQLARPLAGLFMRYLDPAATRAVDRVIPVPLHDGRLARRGFNQAERLARGLCRARGLELDTRSARRVLATPSQQGLGRSARRANLRKAFRVDADLSGLRVLLVDDVMTTGTTLEMLAREVRRAGAIWVGAAALARA</sequence>
<keyword evidence="4" id="KW-1185">Reference proteome</keyword>
<comment type="similarity">
    <text evidence="1">Belongs to the ComF/GntX family.</text>
</comment>
<reference evidence="3 4" key="1">
    <citation type="submission" date="2013-12" db="EMBL/GenBank/DDBJ databases">
        <authorList>
            <consortium name="DOE Joint Genome Institute"/>
            <person name="Muyzer G."/>
            <person name="Huntemann M."/>
            <person name="Han J."/>
            <person name="Chen A."/>
            <person name="Kyrpides N."/>
            <person name="Mavromatis K."/>
            <person name="Markowitz V."/>
            <person name="Palaniappan K."/>
            <person name="Ivanova N."/>
            <person name="Schaumberg A."/>
            <person name="Pati A."/>
            <person name="Liolios K."/>
            <person name="Nordberg H.P."/>
            <person name="Cantor M.N."/>
            <person name="Hua S.X."/>
            <person name="Woyke T."/>
        </authorList>
    </citation>
    <scope>NUCLEOTIDE SEQUENCE [LARGE SCALE GENOMIC DNA]</scope>
    <source>
        <strain evidence="3 4">ARh 1</strain>
    </source>
</reference>
<evidence type="ECO:0000313" key="4">
    <source>
        <dbReference type="Proteomes" id="UP000005289"/>
    </source>
</evidence>
<feature type="domain" description="Phosphoribosyltransferase" evidence="2">
    <location>
        <begin position="121"/>
        <end position="218"/>
    </location>
</feature>
<evidence type="ECO:0000313" key="3">
    <source>
        <dbReference type="EMBL" id="AHE99476.1"/>
    </source>
</evidence>
<organism evidence="3 4">
    <name type="scientific">Thioalkalivibrio paradoxus ARh 1</name>
    <dbReference type="NCBI Taxonomy" id="713585"/>
    <lineage>
        <taxon>Bacteria</taxon>
        <taxon>Pseudomonadati</taxon>
        <taxon>Pseudomonadota</taxon>
        <taxon>Gammaproteobacteria</taxon>
        <taxon>Chromatiales</taxon>
        <taxon>Ectothiorhodospiraceae</taxon>
        <taxon>Thioalkalivibrio</taxon>
    </lineage>
</organism>
<dbReference type="InterPro" id="IPR051910">
    <property type="entry name" value="ComF/GntX_DNA_util-trans"/>
</dbReference>
<dbReference type="GO" id="GO:0016757">
    <property type="term" value="F:glycosyltransferase activity"/>
    <property type="evidence" value="ECO:0007669"/>
    <property type="project" value="UniProtKB-KW"/>
</dbReference>
<dbReference type="Pfam" id="PF00156">
    <property type="entry name" value="Pribosyltran"/>
    <property type="match status" value="1"/>
</dbReference>
<gene>
    <name evidence="3" type="ORF">THITH_15640</name>
</gene>
<proteinExistence type="inferred from homology"/>
<accession>W0DLZ3</accession>
<dbReference type="SUPFAM" id="SSF53271">
    <property type="entry name" value="PRTase-like"/>
    <property type="match status" value="1"/>
</dbReference>
<dbReference type="HOGENOM" id="CLU_054549_0_0_6"/>
<keyword evidence="3" id="KW-0328">Glycosyltransferase</keyword>
<keyword evidence="3" id="KW-0808">Transferase</keyword>
<protein>
    <submittedName>
        <fullName evidence="3">Phosphoribosyltransferase</fullName>
    </submittedName>
</protein>
<dbReference type="Proteomes" id="UP000005289">
    <property type="component" value="Chromosome"/>
</dbReference>
<name>W0DLZ3_9GAMM</name>